<dbReference type="Gene3D" id="3.40.50.300">
    <property type="entry name" value="P-loop containing nucleotide triphosphate hydrolases"/>
    <property type="match status" value="1"/>
</dbReference>
<dbReference type="Pfam" id="PF05970">
    <property type="entry name" value="PIF1"/>
    <property type="match status" value="1"/>
</dbReference>
<organism evidence="3 4">
    <name type="scientific">Racocetra fulgida</name>
    <dbReference type="NCBI Taxonomy" id="60492"/>
    <lineage>
        <taxon>Eukaryota</taxon>
        <taxon>Fungi</taxon>
        <taxon>Fungi incertae sedis</taxon>
        <taxon>Mucoromycota</taxon>
        <taxon>Glomeromycotina</taxon>
        <taxon>Glomeromycetes</taxon>
        <taxon>Diversisporales</taxon>
        <taxon>Gigasporaceae</taxon>
        <taxon>Racocetra</taxon>
    </lineage>
</organism>
<dbReference type="GO" id="GO:0006281">
    <property type="term" value="P:DNA repair"/>
    <property type="evidence" value="ECO:0007669"/>
    <property type="project" value="UniProtKB-KW"/>
</dbReference>
<gene>
    <name evidence="3" type="ORF">RFULGI_LOCUS10741</name>
</gene>
<evidence type="ECO:0000313" key="3">
    <source>
        <dbReference type="EMBL" id="CAG8709108.1"/>
    </source>
</evidence>
<comment type="cofactor">
    <cofactor evidence="1">
        <name>Mg(2+)</name>
        <dbReference type="ChEBI" id="CHEBI:18420"/>
    </cofactor>
</comment>
<dbReference type="InterPro" id="IPR051055">
    <property type="entry name" value="PIF1_helicase"/>
</dbReference>
<evidence type="ECO:0000313" key="4">
    <source>
        <dbReference type="Proteomes" id="UP000789396"/>
    </source>
</evidence>
<protein>
    <recommendedName>
        <fullName evidence="1">ATP-dependent DNA helicase</fullName>
        <ecNumber evidence="1">5.6.2.3</ecNumber>
    </recommendedName>
</protein>
<dbReference type="GO" id="GO:0005524">
    <property type="term" value="F:ATP binding"/>
    <property type="evidence" value="ECO:0007669"/>
    <property type="project" value="UniProtKB-KW"/>
</dbReference>
<dbReference type="OrthoDB" id="1884788at2759"/>
<name>A0A9N9HWG1_9GLOM</name>
<keyword evidence="1" id="KW-0233">DNA recombination</keyword>
<dbReference type="GO" id="GO:0006310">
    <property type="term" value="P:DNA recombination"/>
    <property type="evidence" value="ECO:0007669"/>
    <property type="project" value="UniProtKB-KW"/>
</dbReference>
<keyword evidence="1" id="KW-0378">Hydrolase</keyword>
<keyword evidence="4" id="KW-1185">Reference proteome</keyword>
<dbReference type="Proteomes" id="UP000789396">
    <property type="component" value="Unassembled WGS sequence"/>
</dbReference>
<evidence type="ECO:0000259" key="2">
    <source>
        <dbReference type="Pfam" id="PF05970"/>
    </source>
</evidence>
<keyword evidence="1" id="KW-0067">ATP-binding</keyword>
<dbReference type="InterPro" id="IPR027417">
    <property type="entry name" value="P-loop_NTPase"/>
</dbReference>
<evidence type="ECO:0000256" key="1">
    <source>
        <dbReference type="RuleBase" id="RU363044"/>
    </source>
</evidence>
<dbReference type="SUPFAM" id="SSF52540">
    <property type="entry name" value="P-loop containing nucleoside triphosphate hydrolases"/>
    <property type="match status" value="1"/>
</dbReference>
<comment type="catalytic activity">
    <reaction evidence="1">
        <text>ATP + H2O = ADP + phosphate + H(+)</text>
        <dbReference type="Rhea" id="RHEA:13065"/>
        <dbReference type="ChEBI" id="CHEBI:15377"/>
        <dbReference type="ChEBI" id="CHEBI:15378"/>
        <dbReference type="ChEBI" id="CHEBI:30616"/>
        <dbReference type="ChEBI" id="CHEBI:43474"/>
        <dbReference type="ChEBI" id="CHEBI:456216"/>
        <dbReference type="EC" id="5.6.2.3"/>
    </reaction>
</comment>
<dbReference type="PANTHER" id="PTHR47642:SF5">
    <property type="entry name" value="ATP-DEPENDENT DNA HELICASE"/>
    <property type="match status" value="1"/>
</dbReference>
<comment type="caution">
    <text evidence="3">The sequence shown here is derived from an EMBL/GenBank/DDBJ whole genome shotgun (WGS) entry which is preliminary data.</text>
</comment>
<feature type="non-terminal residue" evidence="3">
    <location>
        <position position="176"/>
    </location>
</feature>
<dbReference type="EMBL" id="CAJVPZ010021880">
    <property type="protein sequence ID" value="CAG8709108.1"/>
    <property type="molecule type" value="Genomic_DNA"/>
</dbReference>
<keyword evidence="1" id="KW-0227">DNA damage</keyword>
<keyword evidence="1" id="KW-0234">DNA repair</keyword>
<dbReference type="GO" id="GO:0000723">
    <property type="term" value="P:telomere maintenance"/>
    <property type="evidence" value="ECO:0007669"/>
    <property type="project" value="InterPro"/>
</dbReference>
<dbReference type="InterPro" id="IPR010285">
    <property type="entry name" value="DNA_helicase_pif1-like_DEAD"/>
</dbReference>
<accession>A0A9N9HWG1</accession>
<dbReference type="GO" id="GO:0016787">
    <property type="term" value="F:hydrolase activity"/>
    <property type="evidence" value="ECO:0007669"/>
    <property type="project" value="UniProtKB-KW"/>
</dbReference>
<reference evidence="3" key="1">
    <citation type="submission" date="2021-06" db="EMBL/GenBank/DDBJ databases">
        <authorList>
            <person name="Kallberg Y."/>
            <person name="Tangrot J."/>
            <person name="Rosling A."/>
        </authorList>
    </citation>
    <scope>NUCLEOTIDE SEQUENCE</scope>
    <source>
        <strain evidence="3">IN212</strain>
    </source>
</reference>
<keyword evidence="1" id="KW-0347">Helicase</keyword>
<dbReference type="PANTHER" id="PTHR47642">
    <property type="entry name" value="ATP-DEPENDENT DNA HELICASE"/>
    <property type="match status" value="1"/>
</dbReference>
<dbReference type="EC" id="5.6.2.3" evidence="1"/>
<dbReference type="AlphaFoldDB" id="A0A9N9HWG1"/>
<proteinExistence type="inferred from homology"/>
<comment type="similarity">
    <text evidence="1">Belongs to the helicase family.</text>
</comment>
<feature type="domain" description="DNA helicase Pif1-like DEAD-box helicase" evidence="2">
    <location>
        <begin position="9"/>
        <end position="80"/>
    </location>
</feature>
<keyword evidence="1" id="KW-0547">Nucleotide-binding</keyword>
<dbReference type="GO" id="GO:0043139">
    <property type="term" value="F:5'-3' DNA helicase activity"/>
    <property type="evidence" value="ECO:0007669"/>
    <property type="project" value="UniProtKB-EC"/>
</dbReference>
<sequence length="176" mass="20352">MCLDINREKLKQLQKRLQNINYIIIDEMSMVDHRMLAIIDVRLCQAFSEYKNIPFGSRLVILVGDFGQLLPVCDLPMYVKSLHNHDSVSNDGRIAYSQFWKVYRLEVIQEVLVTQFENRVSRVECNQFSETTHILTRWLDVDEVNINMLKSLYCSVARILAVHSGGKEALTADSDV</sequence>